<accession>A0A6C0DMV1</accession>
<dbReference type="EMBL" id="MN739643">
    <property type="protein sequence ID" value="QHT17614.1"/>
    <property type="molecule type" value="Genomic_DNA"/>
</dbReference>
<organism evidence="2">
    <name type="scientific">viral metagenome</name>
    <dbReference type="NCBI Taxonomy" id="1070528"/>
    <lineage>
        <taxon>unclassified sequences</taxon>
        <taxon>metagenomes</taxon>
        <taxon>organismal metagenomes</taxon>
    </lineage>
</organism>
<evidence type="ECO:0000313" key="2">
    <source>
        <dbReference type="EMBL" id="QHT17614.1"/>
    </source>
</evidence>
<reference evidence="2" key="1">
    <citation type="journal article" date="2020" name="Nature">
        <title>Giant virus diversity and host interactions through global metagenomics.</title>
        <authorList>
            <person name="Schulz F."/>
            <person name="Roux S."/>
            <person name="Paez-Espino D."/>
            <person name="Jungbluth S."/>
            <person name="Walsh D.A."/>
            <person name="Denef V.J."/>
            <person name="McMahon K.D."/>
            <person name="Konstantinidis K.T."/>
            <person name="Eloe-Fadrosh E.A."/>
            <person name="Kyrpides N.C."/>
            <person name="Woyke T."/>
        </authorList>
    </citation>
    <scope>NUCLEOTIDE SEQUENCE</scope>
    <source>
        <strain evidence="2">GVMAG-M-3300023174-30</strain>
    </source>
</reference>
<protein>
    <submittedName>
        <fullName evidence="2">Uncharacterized protein</fullName>
    </submittedName>
</protein>
<feature type="transmembrane region" description="Helical" evidence="1">
    <location>
        <begin position="6"/>
        <end position="26"/>
    </location>
</feature>
<evidence type="ECO:0000256" key="1">
    <source>
        <dbReference type="SAM" id="Phobius"/>
    </source>
</evidence>
<name>A0A6C0DMV1_9ZZZZ</name>
<keyword evidence="1" id="KW-0472">Membrane</keyword>
<sequence>MVERVFKFNFFAFIIAFAFGMFYVYIAAPKPKIVIKYPTPYNANKIIYKNDNDVCYKYSVEEVKCTDKAIDQPLI</sequence>
<proteinExistence type="predicted"/>
<keyword evidence="1" id="KW-1133">Transmembrane helix</keyword>
<dbReference type="AlphaFoldDB" id="A0A6C0DMV1"/>
<keyword evidence="1" id="KW-0812">Transmembrane</keyword>